<dbReference type="KEGG" id="mefw:F1737_02640"/>
<name>A0AA97I1Y0_9EURY</name>
<dbReference type="Gene3D" id="3.40.30.10">
    <property type="entry name" value="Glutaredoxin"/>
    <property type="match status" value="1"/>
</dbReference>
<dbReference type="InterPro" id="IPR007849">
    <property type="entry name" value="ATP10"/>
</dbReference>
<evidence type="ECO:0000313" key="1">
    <source>
        <dbReference type="EMBL" id="WOF15660.1"/>
    </source>
</evidence>
<dbReference type="GeneID" id="85229031"/>
<protein>
    <submittedName>
        <fullName evidence="1">Uncharacterized protein</fullName>
    </submittedName>
</protein>
<organism evidence="1 2">
    <name type="scientific">Methanochimaera problematica</name>
    <dbReference type="NCBI Taxonomy" id="2609417"/>
    <lineage>
        <taxon>Archaea</taxon>
        <taxon>Methanobacteriati</taxon>
        <taxon>Methanobacteriota</taxon>
        <taxon>Stenosarchaea group</taxon>
        <taxon>Methanomicrobia</taxon>
        <taxon>Methanomicrobiales</taxon>
        <taxon>Methanomicrobiaceae</taxon>
        <taxon>Methanochimaera</taxon>
    </lineage>
</organism>
<dbReference type="RefSeq" id="WP_317137233.1">
    <property type="nucleotide sequence ID" value="NZ_CP043875.1"/>
</dbReference>
<dbReference type="PANTHER" id="PTHR28106:SF1">
    <property type="entry name" value="MITOCHONDRIAL ATPASE COMPLEX SUBUNIT ATP10"/>
    <property type="match status" value="1"/>
</dbReference>
<dbReference type="Pfam" id="PF05176">
    <property type="entry name" value="ATP-synt_10"/>
    <property type="match status" value="1"/>
</dbReference>
<dbReference type="Proteomes" id="UP001301797">
    <property type="component" value="Chromosome"/>
</dbReference>
<evidence type="ECO:0000313" key="2">
    <source>
        <dbReference type="Proteomes" id="UP001301797"/>
    </source>
</evidence>
<dbReference type="AlphaFoldDB" id="A0AA97I1Y0"/>
<reference evidence="1 2" key="1">
    <citation type="submission" date="2019-09" db="EMBL/GenBank/DDBJ databases">
        <title>The complete genome of Methanoplanus sp. FWC-SCC4.</title>
        <authorList>
            <person name="Chen S.-C."/>
            <person name="Zhou Y.-Z."/>
            <person name="Lai M.-C."/>
        </authorList>
    </citation>
    <scope>NUCLEOTIDE SEQUENCE [LARGE SCALE GENOMIC DNA]</scope>
    <source>
        <strain evidence="1 2">FWC-SCC4</strain>
    </source>
</reference>
<dbReference type="PANTHER" id="PTHR28106">
    <property type="entry name" value="MITOCHONDRIAL ATPASE COMPLEX SUBUNIT ATP10"/>
    <property type="match status" value="1"/>
</dbReference>
<gene>
    <name evidence="1" type="ORF">F1737_02640</name>
</gene>
<accession>A0AA97I1Y0</accession>
<proteinExistence type="predicted"/>
<dbReference type="EMBL" id="CP043875">
    <property type="protein sequence ID" value="WOF15660.1"/>
    <property type="molecule type" value="Genomic_DNA"/>
</dbReference>
<sequence>MVAGNKFPKITAETLLGNEITLPDDTAGKVTVIFIAFVRSAQSMIDSWMIPFEKEFPADKSIVVYEIPVIDSPLWRPFKSVIDGGMRSGISPDKHDSIITYCKDASLITGELGIKDRSLAYIYILDQNGVIIWENKGYADLAGLSEMKNILRSIKSG</sequence>
<keyword evidence="2" id="KW-1185">Reference proteome</keyword>